<evidence type="ECO:0000256" key="2">
    <source>
        <dbReference type="ARBA" id="ARBA00023163"/>
    </source>
</evidence>
<dbReference type="Proteomes" id="UP000015453">
    <property type="component" value="Unassembled WGS sequence"/>
</dbReference>
<evidence type="ECO:0000313" key="4">
    <source>
        <dbReference type="EMBL" id="EPS74456.1"/>
    </source>
</evidence>
<comment type="caution">
    <text evidence="3">Lacks conserved residue(s) required for the propagation of feature annotation.</text>
</comment>
<feature type="region of interest" description="SAW" evidence="3">
    <location>
        <begin position="298"/>
        <end position="370"/>
    </location>
</feature>
<feature type="non-terminal residue" evidence="4">
    <location>
        <position position="1"/>
    </location>
</feature>
<keyword evidence="1" id="KW-0805">Transcription regulation</keyword>
<dbReference type="Pfam" id="PF03514">
    <property type="entry name" value="GRAS"/>
    <property type="match status" value="1"/>
</dbReference>
<keyword evidence="5" id="KW-1185">Reference proteome</keyword>
<evidence type="ECO:0000256" key="3">
    <source>
        <dbReference type="PROSITE-ProRule" id="PRU01191"/>
    </source>
</evidence>
<accession>S8DAD5</accession>
<dbReference type="OrthoDB" id="666726at2759"/>
<gene>
    <name evidence="4" type="ORF">M569_00292</name>
</gene>
<evidence type="ECO:0000256" key="1">
    <source>
        <dbReference type="ARBA" id="ARBA00023015"/>
    </source>
</evidence>
<evidence type="ECO:0000313" key="5">
    <source>
        <dbReference type="Proteomes" id="UP000015453"/>
    </source>
</evidence>
<protein>
    <submittedName>
        <fullName evidence="4">Uncharacterized protein</fullName>
    </submittedName>
</protein>
<dbReference type="InterPro" id="IPR005202">
    <property type="entry name" value="TF_GRAS"/>
</dbReference>
<dbReference type="AlphaFoldDB" id="S8DAD5"/>
<reference evidence="4 5" key="1">
    <citation type="journal article" date="2013" name="BMC Genomics">
        <title>The miniature genome of a carnivorous plant Genlisea aurea contains a low number of genes and short non-coding sequences.</title>
        <authorList>
            <person name="Leushkin E.V."/>
            <person name="Sutormin R.A."/>
            <person name="Nabieva E.R."/>
            <person name="Penin A.A."/>
            <person name="Kondrashov A.S."/>
            <person name="Logacheva M.D."/>
        </authorList>
    </citation>
    <scope>NUCLEOTIDE SEQUENCE [LARGE SCALE GENOMIC DNA]</scope>
</reference>
<proteinExistence type="inferred from homology"/>
<dbReference type="EMBL" id="AUSU01000062">
    <property type="protein sequence ID" value="EPS74456.1"/>
    <property type="molecule type" value="Genomic_DNA"/>
</dbReference>
<feature type="non-terminal residue" evidence="4">
    <location>
        <position position="371"/>
    </location>
</feature>
<sequence length="371" mass="40966">HHHHYQQAVVVDHLYKAAELVQTGNSILAHEILARLNHHLSPVGRPFHRAAFHCKEALQQLLRNGDAPHPPPPSPFGLVFKVGAYKLFSEISPVVQFANFTANQAVLEAVDGFDAIHIVDFDIGYGVQWASLMQEIGLRGGSSTPSVKITAFISPGTHDQLELGLIRENLIHFASEVNIPFEFQAIGIDSLGSSGPWLLPESKAEDEGVAVNLPFGSLPSSMPSILSFLKRLSPRIVVSVETGCDRTDLSFADHVVHVLQSHSDLLESLDAVNLHMNNDALQKIERFLLKPAIERAVAARFRSPDKAQQHWKSLLLSCGFSPVMFSSLTESQAECVVKRSPVRGFRVEKSQSSLLLCWQKKELLSVSAWRC</sequence>
<keyword evidence="2" id="KW-0804">Transcription</keyword>
<dbReference type="PROSITE" id="PS50985">
    <property type="entry name" value="GRAS"/>
    <property type="match status" value="1"/>
</dbReference>
<feature type="region of interest" description="Leucine repeat II (LRII)" evidence="3">
    <location>
        <begin position="165"/>
        <end position="197"/>
    </location>
</feature>
<name>S8DAD5_9LAMI</name>
<organism evidence="4 5">
    <name type="scientific">Genlisea aurea</name>
    <dbReference type="NCBI Taxonomy" id="192259"/>
    <lineage>
        <taxon>Eukaryota</taxon>
        <taxon>Viridiplantae</taxon>
        <taxon>Streptophyta</taxon>
        <taxon>Embryophyta</taxon>
        <taxon>Tracheophyta</taxon>
        <taxon>Spermatophyta</taxon>
        <taxon>Magnoliopsida</taxon>
        <taxon>eudicotyledons</taxon>
        <taxon>Gunneridae</taxon>
        <taxon>Pentapetalae</taxon>
        <taxon>asterids</taxon>
        <taxon>lamiids</taxon>
        <taxon>Lamiales</taxon>
        <taxon>Lentibulariaceae</taxon>
        <taxon>Genlisea</taxon>
    </lineage>
</organism>
<feature type="short sequence motif" description="VHIID" evidence="3">
    <location>
        <begin position="116"/>
        <end position="120"/>
    </location>
</feature>
<comment type="caution">
    <text evidence="4">The sequence shown here is derived from an EMBL/GenBank/DDBJ whole genome shotgun (WGS) entry which is preliminary data.</text>
</comment>
<comment type="similarity">
    <text evidence="3">Belongs to the GRAS family.</text>
</comment>
<dbReference type="PANTHER" id="PTHR31636">
    <property type="entry name" value="OSJNBA0084A10.13 PROTEIN-RELATED"/>
    <property type="match status" value="1"/>
</dbReference>